<sequence length="225" mass="25051">MITSARDALIDAEAHFAEAARFLTMKGVATDIEVAHLSMTRKRGLLGRNSPVIEVSASQVTPAWYFNLFLVADTRLGVDGSVWFRQGLSRKPTNAAVEFRSPPGTSYITENGKNAWSFYEPYDFRRAIKLLSEKESLTETVRRTSDGLHIDLEFPGAAIETRSGRTLIEYRGPSLQFVNQTRGALGRSVPSMESLYLTGRYDSRSDWASLADLTGHAVGRMAQRR</sequence>
<evidence type="ECO:0000313" key="2">
    <source>
        <dbReference type="Proteomes" id="UP001143347"/>
    </source>
</evidence>
<dbReference type="Proteomes" id="UP001143347">
    <property type="component" value="Unassembled WGS sequence"/>
</dbReference>
<evidence type="ECO:0000313" key="1">
    <source>
        <dbReference type="EMBL" id="MCX2966840.1"/>
    </source>
</evidence>
<proteinExistence type="predicted"/>
<comment type="caution">
    <text evidence="1">The sequence shown here is derived from an EMBL/GenBank/DDBJ whole genome shotgun (WGS) entry which is preliminary data.</text>
</comment>
<name>A0A9X3I785_9ACTN</name>
<reference evidence="1" key="1">
    <citation type="submission" date="2022-10" db="EMBL/GenBank/DDBJ databases">
        <title>WGS of marine actinomycetes from Thailand.</title>
        <authorList>
            <person name="Thawai C."/>
        </authorList>
    </citation>
    <scope>NUCLEOTIDE SEQUENCE</scope>
    <source>
        <strain evidence="1">SW21</strain>
    </source>
</reference>
<dbReference type="RefSeq" id="WP_266063588.1">
    <property type="nucleotide sequence ID" value="NZ_JAPKFM010000034.1"/>
</dbReference>
<gene>
    <name evidence="1" type="ORF">OSB52_22450</name>
</gene>
<dbReference type="EMBL" id="JAPKFM010000034">
    <property type="protein sequence ID" value="MCX2966840.1"/>
    <property type="molecule type" value="Genomic_DNA"/>
</dbReference>
<dbReference type="AlphaFoldDB" id="A0A9X3I785"/>
<protein>
    <submittedName>
        <fullName evidence="1">Uncharacterized protein</fullName>
    </submittedName>
</protein>
<accession>A0A9X3I785</accession>
<keyword evidence="2" id="KW-1185">Reference proteome</keyword>
<organism evidence="1 2">
    <name type="scientific">Gordonia aquimaris</name>
    <dbReference type="NCBI Taxonomy" id="2984863"/>
    <lineage>
        <taxon>Bacteria</taxon>
        <taxon>Bacillati</taxon>
        <taxon>Actinomycetota</taxon>
        <taxon>Actinomycetes</taxon>
        <taxon>Mycobacteriales</taxon>
        <taxon>Gordoniaceae</taxon>
        <taxon>Gordonia</taxon>
    </lineage>
</organism>